<sequence>MGSLSSESPDPPWTAAHDASDSSPTSSFFTIDLSNDPYIIHQNSFYLKMQANFDKLLAMLAQIQHQQEENTKKLKDLVLLYNDRNDNAMQPPPPPTASRYHFASAAIAHMKMGGPVPWLGHDVPCAPSFLCPDLLLHEFHNVTGVYSCSASTLHLLQPQHPFCSGHLPVCALRPPPAPDPHAKYHPIPASDFVKPSQQMLSDGPIYQHVLTSSWPPPDPDSDSTLLLKSIPLKTNPFDGSFASVHLAMDMLSCPPPDPDPRSTHCRATTEIEHGFLLKTCLCSAFWKHAANLTRHRNCHLFTSGTSFLWPPPVPNWL</sequence>
<name>A0A7S2EBS1_9STRA</name>
<reference evidence="2" key="1">
    <citation type="submission" date="2021-01" db="EMBL/GenBank/DDBJ databases">
        <authorList>
            <person name="Corre E."/>
            <person name="Pelletier E."/>
            <person name="Niang G."/>
            <person name="Scheremetjew M."/>
            <person name="Finn R."/>
            <person name="Kale V."/>
            <person name="Holt S."/>
            <person name="Cochrane G."/>
            <person name="Meng A."/>
            <person name="Brown T."/>
            <person name="Cohen L."/>
        </authorList>
    </citation>
    <scope>NUCLEOTIDE SEQUENCE</scope>
    <source>
        <strain evidence="2">Pop2</strain>
    </source>
</reference>
<evidence type="ECO:0000313" key="2">
    <source>
        <dbReference type="EMBL" id="CAD9327316.1"/>
    </source>
</evidence>
<proteinExistence type="predicted"/>
<gene>
    <name evidence="2" type="ORF">DBRI1063_LOCUS9619</name>
</gene>
<evidence type="ECO:0000256" key="1">
    <source>
        <dbReference type="SAM" id="MobiDB-lite"/>
    </source>
</evidence>
<dbReference type="EMBL" id="HBGN01015010">
    <property type="protein sequence ID" value="CAD9327316.1"/>
    <property type="molecule type" value="Transcribed_RNA"/>
</dbReference>
<feature type="region of interest" description="Disordered" evidence="1">
    <location>
        <begin position="1"/>
        <end position="23"/>
    </location>
</feature>
<protein>
    <submittedName>
        <fullName evidence="2">Uncharacterized protein</fullName>
    </submittedName>
</protein>
<accession>A0A7S2EBS1</accession>
<organism evidence="2">
    <name type="scientific">Ditylum brightwellii</name>
    <dbReference type="NCBI Taxonomy" id="49249"/>
    <lineage>
        <taxon>Eukaryota</taxon>
        <taxon>Sar</taxon>
        <taxon>Stramenopiles</taxon>
        <taxon>Ochrophyta</taxon>
        <taxon>Bacillariophyta</taxon>
        <taxon>Mediophyceae</taxon>
        <taxon>Lithodesmiophycidae</taxon>
        <taxon>Lithodesmiales</taxon>
        <taxon>Lithodesmiaceae</taxon>
        <taxon>Ditylum</taxon>
    </lineage>
</organism>
<dbReference type="AlphaFoldDB" id="A0A7S2EBS1"/>